<dbReference type="InterPro" id="IPR050964">
    <property type="entry name" value="Striated_Muscle_Regulatory"/>
</dbReference>
<protein>
    <submittedName>
        <fullName evidence="4">Twitchin</fullName>
    </submittedName>
</protein>
<dbReference type="InterPro" id="IPR036116">
    <property type="entry name" value="FN3_sf"/>
</dbReference>
<dbReference type="InterPro" id="IPR013783">
    <property type="entry name" value="Ig-like_fold"/>
</dbReference>
<dbReference type="Proteomes" id="UP000694888">
    <property type="component" value="Unplaced"/>
</dbReference>
<evidence type="ECO:0000313" key="4">
    <source>
        <dbReference type="RefSeq" id="XP_012945455.1"/>
    </source>
</evidence>
<evidence type="ECO:0000313" key="3">
    <source>
        <dbReference type="Proteomes" id="UP000694888"/>
    </source>
</evidence>
<keyword evidence="1" id="KW-0677">Repeat</keyword>
<sequence>MSVPPVSYRVEAQKLPSEEWVPLASRVRKPSLYLSDLDSDRDYNIRVRAQTPYGVSQPTEPVWIPRAKSFTGVPVGRPTIVEIDEDTARLQWNRVDIPAFDRSDEPLLYMVEMQEPPSFRWRELARRVPNNHYIVRDLEPAQDYRFRVRVESRDGLLSEPSPATSMFRTLALTHTPVDRLKVDDYDADRESVRLSWSRVEVPPYDSRETPLLYMIEYEDPLAEGWKPLVSGVPTTRYRVPDISPTDDYRFRVRALSPY</sequence>
<feature type="non-terminal residue" evidence="4">
    <location>
        <position position="258"/>
    </location>
</feature>
<name>A0ABM1AD71_APLCA</name>
<gene>
    <name evidence="4" type="primary">LOC101856480</name>
</gene>
<keyword evidence="3" id="KW-1185">Reference proteome</keyword>
<feature type="domain" description="Fibronectin type-III" evidence="2">
    <location>
        <begin position="176"/>
        <end position="258"/>
    </location>
</feature>
<evidence type="ECO:0000256" key="1">
    <source>
        <dbReference type="ARBA" id="ARBA00022737"/>
    </source>
</evidence>
<organism evidence="3 4">
    <name type="scientific">Aplysia californica</name>
    <name type="common">California sea hare</name>
    <dbReference type="NCBI Taxonomy" id="6500"/>
    <lineage>
        <taxon>Eukaryota</taxon>
        <taxon>Metazoa</taxon>
        <taxon>Spiralia</taxon>
        <taxon>Lophotrochozoa</taxon>
        <taxon>Mollusca</taxon>
        <taxon>Gastropoda</taxon>
        <taxon>Heterobranchia</taxon>
        <taxon>Euthyneura</taxon>
        <taxon>Tectipleura</taxon>
        <taxon>Aplysiida</taxon>
        <taxon>Aplysioidea</taxon>
        <taxon>Aplysiidae</taxon>
        <taxon>Aplysia</taxon>
    </lineage>
</organism>
<accession>A0ABM1AD71</accession>
<dbReference type="GeneID" id="101856480"/>
<dbReference type="PANTHER" id="PTHR13817:SF177">
    <property type="entry name" value="IG-LIKE AND FIBRONECTIN TYPE-III DOMAIN-CONTAINING PROTEIN 1-RELATED"/>
    <property type="match status" value="1"/>
</dbReference>
<dbReference type="CDD" id="cd00063">
    <property type="entry name" value="FN3"/>
    <property type="match status" value="3"/>
</dbReference>
<dbReference type="SMART" id="SM00060">
    <property type="entry name" value="FN3"/>
    <property type="match status" value="3"/>
</dbReference>
<proteinExistence type="predicted"/>
<dbReference type="PROSITE" id="PS50853">
    <property type="entry name" value="FN3"/>
    <property type="match status" value="3"/>
</dbReference>
<dbReference type="RefSeq" id="XP_012945455.1">
    <property type="nucleotide sequence ID" value="XM_013090001.1"/>
</dbReference>
<dbReference type="PANTHER" id="PTHR13817">
    <property type="entry name" value="TITIN"/>
    <property type="match status" value="1"/>
</dbReference>
<evidence type="ECO:0000259" key="2">
    <source>
        <dbReference type="PROSITE" id="PS50853"/>
    </source>
</evidence>
<feature type="domain" description="Fibronectin type-III" evidence="2">
    <location>
        <begin position="1"/>
        <end position="70"/>
    </location>
</feature>
<dbReference type="InterPro" id="IPR003961">
    <property type="entry name" value="FN3_dom"/>
</dbReference>
<dbReference type="Pfam" id="PF00041">
    <property type="entry name" value="fn3"/>
    <property type="match status" value="1"/>
</dbReference>
<dbReference type="Gene3D" id="2.60.40.10">
    <property type="entry name" value="Immunoglobulins"/>
    <property type="match status" value="3"/>
</dbReference>
<feature type="domain" description="Fibronectin type-III" evidence="2">
    <location>
        <begin position="74"/>
        <end position="172"/>
    </location>
</feature>
<reference evidence="4" key="1">
    <citation type="submission" date="2025-08" db="UniProtKB">
        <authorList>
            <consortium name="RefSeq"/>
        </authorList>
    </citation>
    <scope>IDENTIFICATION</scope>
</reference>
<dbReference type="SUPFAM" id="SSF49265">
    <property type="entry name" value="Fibronectin type III"/>
    <property type="match status" value="2"/>
</dbReference>